<accession>A0ABT5DE25</accession>
<protein>
    <submittedName>
        <fullName evidence="4">DUF2807 domain-containing protein</fullName>
    </submittedName>
</protein>
<name>A0ABT5DE25_9BACT</name>
<feature type="chain" id="PRO_5046114929" evidence="2">
    <location>
        <begin position="22"/>
        <end position="225"/>
    </location>
</feature>
<comment type="caution">
    <text evidence="4">The sequence shown here is derived from an EMBL/GenBank/DDBJ whole genome shotgun (WGS) entry which is preliminary data.</text>
</comment>
<dbReference type="Gene3D" id="2.160.20.120">
    <property type="match status" value="1"/>
</dbReference>
<dbReference type="Proteomes" id="UP001221838">
    <property type="component" value="Unassembled WGS sequence"/>
</dbReference>
<gene>
    <name evidence="4" type="ORF">POL68_25905</name>
</gene>
<evidence type="ECO:0000256" key="1">
    <source>
        <dbReference type="SAM" id="MobiDB-lite"/>
    </source>
</evidence>
<dbReference type="EMBL" id="JAQNDM010000002">
    <property type="protein sequence ID" value="MDC0711929.1"/>
    <property type="molecule type" value="Genomic_DNA"/>
</dbReference>
<keyword evidence="5" id="KW-1185">Reference proteome</keyword>
<feature type="signal peptide" evidence="2">
    <location>
        <begin position="1"/>
        <end position="21"/>
    </location>
</feature>
<feature type="region of interest" description="Disordered" evidence="1">
    <location>
        <begin position="179"/>
        <end position="225"/>
    </location>
</feature>
<evidence type="ECO:0000313" key="4">
    <source>
        <dbReference type="EMBL" id="MDC0711929.1"/>
    </source>
</evidence>
<organism evidence="4 5">
    <name type="scientific">Stigmatella ashevillensis</name>
    <dbReference type="NCBI Taxonomy" id="2995309"/>
    <lineage>
        <taxon>Bacteria</taxon>
        <taxon>Pseudomonadati</taxon>
        <taxon>Myxococcota</taxon>
        <taxon>Myxococcia</taxon>
        <taxon>Myxococcales</taxon>
        <taxon>Cystobacterineae</taxon>
        <taxon>Archangiaceae</taxon>
        <taxon>Stigmatella</taxon>
    </lineage>
</organism>
<evidence type="ECO:0000259" key="3">
    <source>
        <dbReference type="Pfam" id="PF10988"/>
    </source>
</evidence>
<sequence length="225" mass="22850">MKTLRAVPLLPVLCLSFGALAQEQTREVDDFQGVSVSSGIKARVSVGPKSVRISGDEEAVARVRTSVDDGNLVVTMGKGRGGGVLLTISSPEVTHVEAASGASVEAQASATPTFTIEASGGAEVSVNSLDSAKVEVDASGGAEVTLKGRADLLQVEASGGSEIHGQALHLKALEAEASGGTRVKANPSERVEAEASGGSSIHVDTQPTQRHVSTSGGSKVLFPRP</sequence>
<evidence type="ECO:0000256" key="2">
    <source>
        <dbReference type="SAM" id="SignalP"/>
    </source>
</evidence>
<dbReference type="Pfam" id="PF10988">
    <property type="entry name" value="DUF2807"/>
    <property type="match status" value="1"/>
</dbReference>
<feature type="compositionally biased region" description="Polar residues" evidence="1">
    <location>
        <begin position="197"/>
        <end position="217"/>
    </location>
</feature>
<feature type="domain" description="Putative auto-transporter adhesin head GIN" evidence="3">
    <location>
        <begin position="30"/>
        <end position="207"/>
    </location>
</feature>
<dbReference type="InterPro" id="IPR021255">
    <property type="entry name" value="DUF2807"/>
</dbReference>
<dbReference type="RefSeq" id="WP_272141942.1">
    <property type="nucleotide sequence ID" value="NZ_JAQNDM010000002.1"/>
</dbReference>
<reference evidence="4 5" key="1">
    <citation type="submission" date="2022-11" db="EMBL/GenBank/DDBJ databases">
        <title>Minimal conservation of predation-associated metabolite biosynthetic gene clusters underscores biosynthetic potential of Myxococcota including descriptions for ten novel species: Archangium lansinium sp. nov., Myxococcus landrumus sp. nov., Nannocystis bai.</title>
        <authorList>
            <person name="Ahearne A."/>
            <person name="Stevens C."/>
            <person name="Dowd S."/>
        </authorList>
    </citation>
    <scope>NUCLEOTIDE SEQUENCE [LARGE SCALE GENOMIC DNA]</scope>
    <source>
        <strain evidence="4 5">NCWAL01</strain>
    </source>
</reference>
<evidence type="ECO:0000313" key="5">
    <source>
        <dbReference type="Proteomes" id="UP001221838"/>
    </source>
</evidence>
<proteinExistence type="predicted"/>
<keyword evidence="2" id="KW-0732">Signal</keyword>